<keyword evidence="3" id="KW-1185">Reference proteome</keyword>
<organism evidence="2 3">
    <name type="scientific">Prorocentrum cordatum</name>
    <dbReference type="NCBI Taxonomy" id="2364126"/>
    <lineage>
        <taxon>Eukaryota</taxon>
        <taxon>Sar</taxon>
        <taxon>Alveolata</taxon>
        <taxon>Dinophyceae</taxon>
        <taxon>Prorocentrales</taxon>
        <taxon>Prorocentraceae</taxon>
        <taxon>Prorocentrum</taxon>
    </lineage>
</organism>
<evidence type="ECO:0008006" key="4">
    <source>
        <dbReference type="Google" id="ProtNLM"/>
    </source>
</evidence>
<proteinExistence type="predicted"/>
<feature type="region of interest" description="Disordered" evidence="1">
    <location>
        <begin position="341"/>
        <end position="454"/>
    </location>
</feature>
<name>A0ABN9SSY6_9DINO</name>
<dbReference type="EMBL" id="CAUYUJ010013051">
    <property type="protein sequence ID" value="CAK0835347.1"/>
    <property type="molecule type" value="Genomic_DNA"/>
</dbReference>
<gene>
    <name evidence="2" type="ORF">PCOR1329_LOCUS32327</name>
</gene>
<reference evidence="2" key="1">
    <citation type="submission" date="2023-10" db="EMBL/GenBank/DDBJ databases">
        <authorList>
            <person name="Chen Y."/>
            <person name="Shah S."/>
            <person name="Dougan E. K."/>
            <person name="Thang M."/>
            <person name="Chan C."/>
        </authorList>
    </citation>
    <scope>NUCLEOTIDE SEQUENCE [LARGE SCALE GENOMIC DNA]</scope>
</reference>
<evidence type="ECO:0000313" key="2">
    <source>
        <dbReference type="EMBL" id="CAK0835347.1"/>
    </source>
</evidence>
<accession>A0ABN9SSY6</accession>
<protein>
    <recommendedName>
        <fullName evidence="4">Phospholipid scramblase</fullName>
    </recommendedName>
</protein>
<dbReference type="Proteomes" id="UP001189429">
    <property type="component" value="Unassembled WGS sequence"/>
</dbReference>
<evidence type="ECO:0000256" key="1">
    <source>
        <dbReference type="SAM" id="MobiDB-lite"/>
    </source>
</evidence>
<sequence>MLLKRAPRTPASMDAVRQAARAAGLGELVDQAEKAAGCCSTCQGCGGCVDSSFFATVADVTDNFSECGECIGRVAGCFASPLAFPLVYLCPAEGQAGGALWAVSMEDAPLKQPLVCCFSACLPCLVQFWVRRRVLDDDMSRYICFQGRRDGPYCLANCSPGLPFTFTAGTYGEKEYPMLCLCAEATLCTMCAFQVSREVQREDRGLGLDPTEIRVAECLAFFGSISQCLCCAGCCIKCSGCLVGCCLGQTEGAQEFDDSAQRLGNSCHNVANSIHRGMHCVITIAVGCMSAQMVHESYLPVSRACPGARAVGAPQQERMSHGGAAGDAGAAHLVSGHCRAGGGQAVGAPEPERMSHGGAAGDAGAAHPVSGHCRAGGGQAVGAPEPERMSHGGAAGDGSAAHPVSGHCRAGAGAERPGDADTWSVQSDDLPGPPVRPVLSYDPSRPRGVGRPVL</sequence>
<evidence type="ECO:0000313" key="3">
    <source>
        <dbReference type="Proteomes" id="UP001189429"/>
    </source>
</evidence>
<comment type="caution">
    <text evidence="2">The sequence shown here is derived from an EMBL/GenBank/DDBJ whole genome shotgun (WGS) entry which is preliminary data.</text>
</comment>